<feature type="transmembrane region" description="Helical" evidence="8">
    <location>
        <begin position="395"/>
        <end position="417"/>
    </location>
</feature>
<evidence type="ECO:0000256" key="6">
    <source>
        <dbReference type="ARBA" id="ARBA00023136"/>
    </source>
</evidence>
<keyword evidence="11" id="KW-1185">Reference proteome</keyword>
<dbReference type="InterPro" id="IPR005829">
    <property type="entry name" value="Sugar_transporter_CS"/>
</dbReference>
<dbReference type="PANTHER" id="PTHR48020">
    <property type="entry name" value="PROTON MYO-INOSITOL COTRANSPORTER"/>
    <property type="match status" value="1"/>
</dbReference>
<feature type="domain" description="Major facilitator superfamily (MFS) profile" evidence="9">
    <location>
        <begin position="1"/>
        <end position="488"/>
    </location>
</feature>
<feature type="transmembrane region" description="Helical" evidence="8">
    <location>
        <begin position="45"/>
        <end position="64"/>
    </location>
</feature>
<feature type="transmembrane region" description="Helical" evidence="8">
    <location>
        <begin position="429"/>
        <end position="454"/>
    </location>
</feature>
<keyword evidence="6 8" id="KW-0472">Membrane</keyword>
<dbReference type="PANTHER" id="PTHR48020:SF12">
    <property type="entry name" value="PROTON MYO-INOSITOL COTRANSPORTER"/>
    <property type="match status" value="1"/>
</dbReference>
<dbReference type="PROSITE" id="PS00216">
    <property type="entry name" value="SUGAR_TRANSPORT_1"/>
    <property type="match status" value="2"/>
</dbReference>
<dbReference type="PROSITE" id="PS00217">
    <property type="entry name" value="SUGAR_TRANSPORT_2"/>
    <property type="match status" value="1"/>
</dbReference>
<dbReference type="InterPro" id="IPR003663">
    <property type="entry name" value="Sugar/inositol_transpt"/>
</dbReference>
<dbReference type="PROSITE" id="PS50850">
    <property type="entry name" value="MFS"/>
    <property type="match status" value="1"/>
</dbReference>
<evidence type="ECO:0000259" key="9">
    <source>
        <dbReference type="PROSITE" id="PS50850"/>
    </source>
</evidence>
<feature type="transmembrane region" description="Helical" evidence="8">
    <location>
        <begin position="284"/>
        <end position="304"/>
    </location>
</feature>
<keyword evidence="4 8" id="KW-0812">Transmembrane</keyword>
<evidence type="ECO:0000256" key="4">
    <source>
        <dbReference type="ARBA" id="ARBA00022692"/>
    </source>
</evidence>
<evidence type="ECO:0000256" key="3">
    <source>
        <dbReference type="ARBA" id="ARBA00022448"/>
    </source>
</evidence>
<evidence type="ECO:0000256" key="7">
    <source>
        <dbReference type="RuleBase" id="RU003346"/>
    </source>
</evidence>
<dbReference type="Proteomes" id="UP001292094">
    <property type="component" value="Unassembled WGS sequence"/>
</dbReference>
<dbReference type="InterPro" id="IPR005828">
    <property type="entry name" value="MFS_sugar_transport-like"/>
</dbReference>
<keyword evidence="3 7" id="KW-0813">Transport</keyword>
<feature type="transmembrane region" description="Helical" evidence="8">
    <location>
        <begin position="13"/>
        <end position="33"/>
    </location>
</feature>
<feature type="transmembrane region" description="Helical" evidence="8">
    <location>
        <begin position="254"/>
        <end position="277"/>
    </location>
</feature>
<comment type="subcellular location">
    <subcellularLocation>
        <location evidence="1">Membrane</location>
        <topology evidence="1">Multi-pass membrane protein</topology>
    </subcellularLocation>
</comment>
<evidence type="ECO:0000313" key="10">
    <source>
        <dbReference type="EMBL" id="KAK4324619.1"/>
    </source>
</evidence>
<evidence type="ECO:0000313" key="11">
    <source>
        <dbReference type="Proteomes" id="UP001292094"/>
    </source>
</evidence>
<evidence type="ECO:0000256" key="1">
    <source>
        <dbReference type="ARBA" id="ARBA00004141"/>
    </source>
</evidence>
<feature type="transmembrane region" description="Helical" evidence="8">
    <location>
        <begin position="215"/>
        <end position="239"/>
    </location>
</feature>
<comment type="similarity">
    <text evidence="2 7">Belongs to the major facilitator superfamily. Sugar transporter (TC 2.A.1.1) family.</text>
</comment>
<dbReference type="EMBL" id="JAWZYT010000346">
    <property type="protein sequence ID" value="KAK4324619.1"/>
    <property type="molecule type" value="Genomic_DNA"/>
</dbReference>
<proteinExistence type="inferred from homology"/>
<evidence type="ECO:0000256" key="5">
    <source>
        <dbReference type="ARBA" id="ARBA00022989"/>
    </source>
</evidence>
<evidence type="ECO:0000256" key="8">
    <source>
        <dbReference type="SAM" id="Phobius"/>
    </source>
</evidence>
<gene>
    <name evidence="10" type="ORF">Pmani_004762</name>
</gene>
<name>A0AAE1UNP2_9EUCA</name>
<dbReference type="NCBIfam" id="TIGR00879">
    <property type="entry name" value="SP"/>
    <property type="match status" value="1"/>
</dbReference>
<dbReference type="GO" id="GO:0005366">
    <property type="term" value="F:myo-inositol:proton symporter activity"/>
    <property type="evidence" value="ECO:0007669"/>
    <property type="project" value="TreeGrafter"/>
</dbReference>
<dbReference type="Pfam" id="PF00083">
    <property type="entry name" value="Sugar_tr"/>
    <property type="match status" value="2"/>
</dbReference>
<keyword evidence="5 8" id="KW-1133">Transmembrane helix</keyword>
<feature type="transmembrane region" description="Helical" evidence="8">
    <location>
        <begin position="466"/>
        <end position="485"/>
    </location>
</feature>
<dbReference type="SUPFAM" id="SSF103473">
    <property type="entry name" value="MFS general substrate transporter"/>
    <property type="match status" value="2"/>
</dbReference>
<dbReference type="AlphaFoldDB" id="A0AAE1UNP2"/>
<dbReference type="Gene3D" id="1.20.1250.20">
    <property type="entry name" value="MFS general substrate transporter like domains"/>
    <property type="match status" value="2"/>
</dbReference>
<reference evidence="10" key="1">
    <citation type="submission" date="2023-11" db="EMBL/GenBank/DDBJ databases">
        <title>Genome assemblies of two species of porcelain crab, Petrolisthes cinctipes and Petrolisthes manimaculis (Anomura: Porcellanidae).</title>
        <authorList>
            <person name="Angst P."/>
        </authorList>
    </citation>
    <scope>NUCLEOTIDE SEQUENCE</scope>
    <source>
        <strain evidence="10">PB745_02</strain>
        <tissue evidence="10">Gill</tissue>
    </source>
</reference>
<sequence>MILVRSEFQLNNIWHEVIVSGTIAAAWMASLVAGPCSDYYGRRGVILGASIVFTTGAVVMGAAPGKITLLVGRVIVGVGIGLASMCVPVYLSEASPASLRGRITVINNVFINGGQTTAAILCGAFSNVNHGWRYMFGLAAVPSLIQLAGFSFLPESPRWLVSQGRLDEAHSVLVKIRPNSEDIQGELDSMCTDIHTHTHKGGVLAVLRSVSVRRALVIGSLLQLFQQISGINTVMYYSASIITMTGITQNNASLAIWISALTSTINFLGTFIGLFLVDRIGRRPLTIASLSGTALALLGLALTFQLSYVNSPKVTFDGGVAENNSCLFESCGVCTSKRECGFCFEGDTEGNYTASCVLSNHSLYDEYSVYGDCSNTTLAAGGIVVYAYDWCPYQYAWITIIALGLYLLFFSSGMAPMPWTINSEIYPNWARATCTSITTSINWSANLLVSLTFLTLTEVLLKHGTFYLYMCVAVCGCVCFTLLLPETRGVPLEQMGDLFSLPVLQRIKKRY</sequence>
<accession>A0AAE1UNP2</accession>
<feature type="transmembrane region" description="Helical" evidence="8">
    <location>
        <begin position="132"/>
        <end position="153"/>
    </location>
</feature>
<organism evidence="10 11">
    <name type="scientific">Petrolisthes manimaculis</name>
    <dbReference type="NCBI Taxonomy" id="1843537"/>
    <lineage>
        <taxon>Eukaryota</taxon>
        <taxon>Metazoa</taxon>
        <taxon>Ecdysozoa</taxon>
        <taxon>Arthropoda</taxon>
        <taxon>Crustacea</taxon>
        <taxon>Multicrustacea</taxon>
        <taxon>Malacostraca</taxon>
        <taxon>Eumalacostraca</taxon>
        <taxon>Eucarida</taxon>
        <taxon>Decapoda</taxon>
        <taxon>Pleocyemata</taxon>
        <taxon>Anomura</taxon>
        <taxon>Galatheoidea</taxon>
        <taxon>Porcellanidae</taxon>
        <taxon>Petrolisthes</taxon>
    </lineage>
</organism>
<feature type="transmembrane region" description="Helical" evidence="8">
    <location>
        <begin position="70"/>
        <end position="91"/>
    </location>
</feature>
<dbReference type="InterPro" id="IPR050814">
    <property type="entry name" value="Myo-inositol_Transporter"/>
</dbReference>
<dbReference type="InterPro" id="IPR036259">
    <property type="entry name" value="MFS_trans_sf"/>
</dbReference>
<evidence type="ECO:0000256" key="2">
    <source>
        <dbReference type="ARBA" id="ARBA00010992"/>
    </source>
</evidence>
<protein>
    <recommendedName>
        <fullName evidence="9">Major facilitator superfamily (MFS) profile domain-containing protein</fullName>
    </recommendedName>
</protein>
<dbReference type="PRINTS" id="PR00171">
    <property type="entry name" value="SUGRTRNSPORT"/>
</dbReference>
<comment type="caution">
    <text evidence="10">The sequence shown here is derived from an EMBL/GenBank/DDBJ whole genome shotgun (WGS) entry which is preliminary data.</text>
</comment>
<dbReference type="InterPro" id="IPR020846">
    <property type="entry name" value="MFS_dom"/>
</dbReference>
<dbReference type="GO" id="GO:0016324">
    <property type="term" value="C:apical plasma membrane"/>
    <property type="evidence" value="ECO:0007669"/>
    <property type="project" value="TreeGrafter"/>
</dbReference>